<proteinExistence type="predicted"/>
<dbReference type="InterPro" id="IPR036761">
    <property type="entry name" value="TTHA0802/YceI-like_sf"/>
</dbReference>
<dbReference type="EMBL" id="JPIN01000002">
    <property type="protein sequence ID" value="KFZ29315.1"/>
    <property type="molecule type" value="Genomic_DNA"/>
</dbReference>
<dbReference type="STRING" id="1517416.IDAT_02840"/>
<dbReference type="InterPro" id="IPR007372">
    <property type="entry name" value="Lipid/polyisoprenoid-bd_YceI"/>
</dbReference>
<sequence>MKKLILAAALGAVMSSAVSTAQAEDYVIDIEGQHAFVQFKISHLGYSYLLGEFTDFDGTFSYDEANPSAAKVDVTIDTTSLDSNHAERDKHLRSDDFLAVDDYPEARFVSTSYAPNGDGTGTLSGDLTLRGVTKPIEIAVSEVGAGPDPWGGFRRGFEGSVTLTLADFGIDYDLGPASKTVDMYLSIEGIRQ</sequence>
<reference evidence="3 4" key="1">
    <citation type="submission" date="2014-06" db="EMBL/GenBank/DDBJ databases">
        <title>Draft genome sequence of Idiomarina sp. MCCC 1A10513.</title>
        <authorList>
            <person name="Du J."/>
            <person name="Lai Q."/>
            <person name="Shao Z."/>
        </authorList>
    </citation>
    <scope>NUCLEOTIDE SEQUENCE [LARGE SCALE GENOMIC DNA]</scope>
    <source>
        <strain evidence="3 4">MCCC 1A10513</strain>
    </source>
</reference>
<dbReference type="RefSeq" id="WP_034730322.1">
    <property type="nucleotide sequence ID" value="NZ_JPIN01000002.1"/>
</dbReference>
<dbReference type="OrthoDB" id="9811006at2"/>
<dbReference type="PANTHER" id="PTHR34406">
    <property type="entry name" value="PROTEIN YCEI"/>
    <property type="match status" value="1"/>
</dbReference>
<dbReference type="AlphaFoldDB" id="A0A094INR3"/>
<dbReference type="Gene3D" id="2.40.128.110">
    <property type="entry name" value="Lipid/polyisoprenoid-binding, YceI-like"/>
    <property type="match status" value="1"/>
</dbReference>
<dbReference type="SUPFAM" id="SSF101874">
    <property type="entry name" value="YceI-like"/>
    <property type="match status" value="1"/>
</dbReference>
<evidence type="ECO:0000313" key="4">
    <source>
        <dbReference type="Proteomes" id="UP000053718"/>
    </source>
</evidence>
<protein>
    <recommendedName>
        <fullName evidence="2">Lipid/polyisoprenoid-binding YceI-like domain-containing protein</fullName>
    </recommendedName>
</protein>
<accession>A0A094INR3</accession>
<dbReference type="Pfam" id="PF04264">
    <property type="entry name" value="YceI"/>
    <property type="match status" value="1"/>
</dbReference>
<comment type="caution">
    <text evidence="3">The sequence shown here is derived from an EMBL/GenBank/DDBJ whole genome shotgun (WGS) entry which is preliminary data.</text>
</comment>
<dbReference type="SMART" id="SM00867">
    <property type="entry name" value="YceI"/>
    <property type="match status" value="1"/>
</dbReference>
<evidence type="ECO:0000256" key="1">
    <source>
        <dbReference type="SAM" id="SignalP"/>
    </source>
</evidence>
<dbReference type="Proteomes" id="UP000053718">
    <property type="component" value="Unassembled WGS sequence"/>
</dbReference>
<feature type="chain" id="PRO_5001905397" description="Lipid/polyisoprenoid-binding YceI-like domain-containing protein" evidence="1">
    <location>
        <begin position="24"/>
        <end position="192"/>
    </location>
</feature>
<evidence type="ECO:0000313" key="3">
    <source>
        <dbReference type="EMBL" id="KFZ29315.1"/>
    </source>
</evidence>
<dbReference type="NCBIfam" id="NF002994">
    <property type="entry name" value="PRK03757.1"/>
    <property type="match status" value="1"/>
</dbReference>
<gene>
    <name evidence="3" type="ORF">IDAT_02840</name>
</gene>
<dbReference type="PANTHER" id="PTHR34406:SF1">
    <property type="entry name" value="PROTEIN YCEI"/>
    <property type="match status" value="1"/>
</dbReference>
<name>A0A094INR3_9GAMM</name>
<feature type="domain" description="Lipid/polyisoprenoid-binding YceI-like" evidence="2">
    <location>
        <begin position="25"/>
        <end position="190"/>
    </location>
</feature>
<keyword evidence="1" id="KW-0732">Signal</keyword>
<organism evidence="3 4">
    <name type="scientific">Pseudidiomarina atlantica</name>
    <dbReference type="NCBI Taxonomy" id="1517416"/>
    <lineage>
        <taxon>Bacteria</taxon>
        <taxon>Pseudomonadati</taxon>
        <taxon>Pseudomonadota</taxon>
        <taxon>Gammaproteobacteria</taxon>
        <taxon>Alteromonadales</taxon>
        <taxon>Idiomarinaceae</taxon>
        <taxon>Pseudidiomarina</taxon>
    </lineage>
</organism>
<feature type="signal peptide" evidence="1">
    <location>
        <begin position="1"/>
        <end position="23"/>
    </location>
</feature>
<keyword evidence="4" id="KW-1185">Reference proteome</keyword>
<evidence type="ECO:0000259" key="2">
    <source>
        <dbReference type="SMART" id="SM00867"/>
    </source>
</evidence>
<dbReference type="eggNOG" id="COG2353">
    <property type="taxonomic scope" value="Bacteria"/>
</dbReference>